<dbReference type="Proteomes" id="UP001162483">
    <property type="component" value="Unassembled WGS sequence"/>
</dbReference>
<feature type="non-terminal residue" evidence="1">
    <location>
        <position position="1"/>
    </location>
</feature>
<reference evidence="1" key="1">
    <citation type="submission" date="2023-05" db="EMBL/GenBank/DDBJ databases">
        <authorList>
            <person name="Stuckert A."/>
        </authorList>
    </citation>
    <scope>NUCLEOTIDE SEQUENCE</scope>
</reference>
<dbReference type="EMBL" id="CATNWA010014842">
    <property type="protein sequence ID" value="CAI9576570.1"/>
    <property type="molecule type" value="Genomic_DNA"/>
</dbReference>
<name>A0ABN9DXH5_9NEOB</name>
<evidence type="ECO:0000313" key="1">
    <source>
        <dbReference type="EMBL" id="CAI9576570.1"/>
    </source>
</evidence>
<evidence type="ECO:0000313" key="2">
    <source>
        <dbReference type="Proteomes" id="UP001162483"/>
    </source>
</evidence>
<accession>A0ABN9DXH5</accession>
<proteinExistence type="predicted"/>
<feature type="non-terminal residue" evidence="1">
    <location>
        <position position="111"/>
    </location>
</feature>
<organism evidence="1 2">
    <name type="scientific">Staurois parvus</name>
    <dbReference type="NCBI Taxonomy" id="386267"/>
    <lineage>
        <taxon>Eukaryota</taxon>
        <taxon>Metazoa</taxon>
        <taxon>Chordata</taxon>
        <taxon>Craniata</taxon>
        <taxon>Vertebrata</taxon>
        <taxon>Euteleostomi</taxon>
        <taxon>Amphibia</taxon>
        <taxon>Batrachia</taxon>
        <taxon>Anura</taxon>
        <taxon>Neobatrachia</taxon>
        <taxon>Ranoidea</taxon>
        <taxon>Ranidae</taxon>
        <taxon>Staurois</taxon>
    </lineage>
</organism>
<gene>
    <name evidence="1" type="ORF">SPARVUS_LOCUS8551557</name>
</gene>
<keyword evidence="2" id="KW-1185">Reference proteome</keyword>
<sequence>YWGCSQGVGLFPGNFFPTLFRGFGVSLAPEAQSNLSLANVRDPLMVSTVWGRVHPLPFWATSFPQWDFPWTLRRFRRFCSGLVPMVFSPFSAFWVSPTIIGSSSGTSPCWP</sequence>
<comment type="caution">
    <text evidence="1">The sequence shown here is derived from an EMBL/GenBank/DDBJ whole genome shotgun (WGS) entry which is preliminary data.</text>
</comment>
<protein>
    <submittedName>
        <fullName evidence="1">Uncharacterized protein</fullName>
    </submittedName>
</protein>